<dbReference type="Ensembl" id="ENSAPLT00000045247.1">
    <property type="protein sequence ID" value="ENSAPLP00000022558.1"/>
    <property type="gene ID" value="ENSAPLG00000020052.1"/>
</dbReference>
<dbReference type="PRINTS" id="PR00700">
    <property type="entry name" value="PRTYPHPHTASE"/>
</dbReference>
<keyword evidence="2" id="KW-0539">Nucleus</keyword>
<protein>
    <submittedName>
        <fullName evidence="5">Protein tyrosine phosphatase non-receptor type 20</fullName>
    </submittedName>
</protein>
<dbReference type="OMA" id="DYYIELH"/>
<dbReference type="InterPro" id="IPR000242">
    <property type="entry name" value="PTP_cat"/>
</dbReference>
<dbReference type="InterPro" id="IPR052074">
    <property type="entry name" value="NonRcpt_TyrProt_Phosphatase"/>
</dbReference>
<dbReference type="InterPro" id="IPR003595">
    <property type="entry name" value="Tyr_Pase_cat"/>
</dbReference>
<comment type="subcellular location">
    <subcellularLocation>
        <location evidence="1">Nucleus</location>
    </subcellularLocation>
</comment>
<keyword evidence="6" id="KW-1185">Reference proteome</keyword>
<dbReference type="SMART" id="SM00194">
    <property type="entry name" value="PTPc"/>
    <property type="match status" value="1"/>
</dbReference>
<dbReference type="PROSITE" id="PS50056">
    <property type="entry name" value="TYR_PHOSPHATASE_2"/>
    <property type="match status" value="1"/>
</dbReference>
<sequence>MCSKGPESMHSFPLQRQLDGQDYQDIISNTSDRSQKCAGCEGCRRQSQQSESDSWNNEDDDMPHRISILPRSRAFVSEDELIHLINFKPSLTGVCPRTGVRGLIRGLQTWIENQEVLKEFMALEHVKPTEDCRTGKAQENRDKNRYQDILPYDKTRVPLGENKGYINASYIRMKVGEEEHFFIITQGPLPSTMADFWQMIWESESDVIAMMTKEVELGKVKCHRYWPEPPHDSIDLTNFHLRLDSHQILEYFIVRIIEMINKQTEEKRIIRHLQFTTWPDHNTPKLAEQLVKFICYMRKAHRTGPIVAHCSTGIGRSGVLLCAEILLSYIEKDLCFNIKHIVRDLREQRFGMIQTKDQYLFCYEFVLEVLQKLQAMDSY</sequence>
<dbReference type="PANTHER" id="PTHR46900">
    <property type="entry name" value="TYROSINE-PROTEIN PHOSPHATASE NON-RECEPTOR TYPE 13"/>
    <property type="match status" value="1"/>
</dbReference>
<dbReference type="STRING" id="8840.ENSAPLP00000022558"/>
<evidence type="ECO:0000313" key="5">
    <source>
        <dbReference type="Ensembl" id="ENSAPLP00000022558.1"/>
    </source>
</evidence>
<feature type="domain" description="Tyrosine specific protein phosphatases" evidence="4">
    <location>
        <begin position="288"/>
        <end position="360"/>
    </location>
</feature>
<dbReference type="SUPFAM" id="SSF52799">
    <property type="entry name" value="(Phosphotyrosine protein) phosphatases II"/>
    <property type="match status" value="1"/>
</dbReference>
<accession>A0A493TA40</accession>
<reference evidence="5" key="2">
    <citation type="submission" date="2025-08" db="UniProtKB">
        <authorList>
            <consortium name="Ensembl"/>
        </authorList>
    </citation>
    <scope>IDENTIFICATION</scope>
</reference>
<dbReference type="AlphaFoldDB" id="A0A493TA40"/>
<reference evidence="5 6" key="1">
    <citation type="submission" date="2017-10" db="EMBL/GenBank/DDBJ databases">
        <title>A new Pekin duck reference genome.</title>
        <authorList>
            <person name="Hou Z.-C."/>
            <person name="Zhou Z.-K."/>
            <person name="Zhu F."/>
            <person name="Hou S.-S."/>
        </authorList>
    </citation>
    <scope>NUCLEOTIDE SEQUENCE [LARGE SCALE GENOMIC DNA]</scope>
</reference>
<gene>
    <name evidence="5" type="primary">PTPN20</name>
</gene>
<evidence type="ECO:0000313" key="6">
    <source>
        <dbReference type="Proteomes" id="UP000016666"/>
    </source>
</evidence>
<reference evidence="5" key="3">
    <citation type="submission" date="2025-09" db="UniProtKB">
        <authorList>
            <consortium name="Ensembl"/>
        </authorList>
    </citation>
    <scope>IDENTIFICATION</scope>
</reference>
<dbReference type="GO" id="GO:0034451">
    <property type="term" value="C:centriolar satellite"/>
    <property type="evidence" value="ECO:0007669"/>
    <property type="project" value="Ensembl"/>
</dbReference>
<dbReference type="Proteomes" id="UP000016666">
    <property type="component" value="Chromosome 6"/>
</dbReference>
<dbReference type="PROSITE" id="PS50055">
    <property type="entry name" value="TYR_PHOSPHATASE_PTP"/>
    <property type="match status" value="1"/>
</dbReference>
<evidence type="ECO:0000259" key="4">
    <source>
        <dbReference type="PROSITE" id="PS50056"/>
    </source>
</evidence>
<evidence type="ECO:0000259" key="3">
    <source>
        <dbReference type="PROSITE" id="PS50055"/>
    </source>
</evidence>
<dbReference type="GO" id="GO:0005634">
    <property type="term" value="C:nucleus"/>
    <property type="evidence" value="ECO:0007669"/>
    <property type="project" value="UniProtKB-SubCell"/>
</dbReference>
<dbReference type="SMART" id="SM00404">
    <property type="entry name" value="PTPc_motif"/>
    <property type="match status" value="1"/>
</dbReference>
<feature type="domain" description="Tyrosine-protein phosphatase" evidence="3">
    <location>
        <begin position="116"/>
        <end position="369"/>
    </location>
</feature>
<dbReference type="PANTHER" id="PTHR46900:SF4">
    <property type="entry name" value="FERM AND PDZ DOMAIN CONTAINING 2"/>
    <property type="match status" value="1"/>
</dbReference>
<dbReference type="InterPro" id="IPR000387">
    <property type="entry name" value="Tyr_Pase_dom"/>
</dbReference>
<organism evidence="5 6">
    <name type="scientific">Anas platyrhynchos platyrhynchos</name>
    <name type="common">Northern mallard</name>
    <dbReference type="NCBI Taxonomy" id="8840"/>
    <lineage>
        <taxon>Eukaryota</taxon>
        <taxon>Metazoa</taxon>
        <taxon>Chordata</taxon>
        <taxon>Craniata</taxon>
        <taxon>Vertebrata</taxon>
        <taxon>Euteleostomi</taxon>
        <taxon>Archelosauria</taxon>
        <taxon>Archosauria</taxon>
        <taxon>Dinosauria</taxon>
        <taxon>Saurischia</taxon>
        <taxon>Theropoda</taxon>
        <taxon>Coelurosauria</taxon>
        <taxon>Aves</taxon>
        <taxon>Neognathae</taxon>
        <taxon>Galloanserae</taxon>
        <taxon>Anseriformes</taxon>
        <taxon>Anatidae</taxon>
        <taxon>Anatinae</taxon>
        <taxon>Anas</taxon>
    </lineage>
</organism>
<dbReference type="GO" id="GO:0004725">
    <property type="term" value="F:protein tyrosine phosphatase activity"/>
    <property type="evidence" value="ECO:0007669"/>
    <property type="project" value="InterPro"/>
</dbReference>
<name>A0A493TA40_ANAPP</name>
<evidence type="ECO:0000256" key="1">
    <source>
        <dbReference type="ARBA" id="ARBA00004123"/>
    </source>
</evidence>
<dbReference type="Pfam" id="PF00102">
    <property type="entry name" value="Y_phosphatase"/>
    <property type="match status" value="1"/>
</dbReference>
<dbReference type="Gene3D" id="3.90.190.10">
    <property type="entry name" value="Protein tyrosine phosphatase superfamily"/>
    <property type="match status" value="1"/>
</dbReference>
<evidence type="ECO:0000256" key="2">
    <source>
        <dbReference type="ARBA" id="ARBA00023242"/>
    </source>
</evidence>
<dbReference type="GeneTree" id="ENSGT00940000160066"/>
<dbReference type="InterPro" id="IPR029021">
    <property type="entry name" value="Prot-tyrosine_phosphatase-like"/>
</dbReference>
<proteinExistence type="predicted"/>